<keyword evidence="6" id="KW-1133">Transmembrane helix</keyword>
<dbReference type="Proteomes" id="UP000593568">
    <property type="component" value="Unassembled WGS sequence"/>
</dbReference>
<organism evidence="7 8">
    <name type="scientific">Gossypium trilobum</name>
    <dbReference type="NCBI Taxonomy" id="34281"/>
    <lineage>
        <taxon>Eukaryota</taxon>
        <taxon>Viridiplantae</taxon>
        <taxon>Streptophyta</taxon>
        <taxon>Embryophyta</taxon>
        <taxon>Tracheophyta</taxon>
        <taxon>Spermatophyta</taxon>
        <taxon>Magnoliopsida</taxon>
        <taxon>eudicotyledons</taxon>
        <taxon>Gunneridae</taxon>
        <taxon>Pentapetalae</taxon>
        <taxon>rosids</taxon>
        <taxon>malvids</taxon>
        <taxon>Malvales</taxon>
        <taxon>Malvaceae</taxon>
        <taxon>Malvoideae</taxon>
        <taxon>Gossypium</taxon>
    </lineage>
</organism>
<evidence type="ECO:0000256" key="5">
    <source>
        <dbReference type="ARBA" id="ARBA00023242"/>
    </source>
</evidence>
<keyword evidence="6" id="KW-0472">Membrane</keyword>
<dbReference type="EMBL" id="JABEZW010000002">
    <property type="protein sequence ID" value="MBA0759584.1"/>
    <property type="molecule type" value="Genomic_DNA"/>
</dbReference>
<dbReference type="SUPFAM" id="SSF50916">
    <property type="entry name" value="Rap30/74 interaction domains"/>
    <property type="match status" value="1"/>
</dbReference>
<evidence type="ECO:0008006" key="9">
    <source>
        <dbReference type="Google" id="ProtNLM"/>
    </source>
</evidence>
<feature type="transmembrane region" description="Helical" evidence="6">
    <location>
        <begin position="66"/>
        <end position="84"/>
    </location>
</feature>
<evidence type="ECO:0000313" key="8">
    <source>
        <dbReference type="Proteomes" id="UP000593568"/>
    </source>
</evidence>
<dbReference type="PANTHER" id="PTHR10445">
    <property type="entry name" value="GENERAL TRANSCRIPTION FACTOR IIF SUBUNIT 2"/>
    <property type="match status" value="1"/>
</dbReference>
<dbReference type="PANTHER" id="PTHR10445:SF0">
    <property type="entry name" value="GENERAL TRANSCRIPTION FACTOR IIF SUBUNIT 2"/>
    <property type="match status" value="1"/>
</dbReference>
<evidence type="ECO:0000256" key="1">
    <source>
        <dbReference type="ARBA" id="ARBA00004123"/>
    </source>
</evidence>
<dbReference type="AlphaFoldDB" id="A0A7J9DG84"/>
<evidence type="ECO:0000256" key="6">
    <source>
        <dbReference type="SAM" id="Phobius"/>
    </source>
</evidence>
<proteinExistence type="predicted"/>
<name>A0A7J9DG84_9ROSI</name>
<accession>A0A7J9DG84</accession>
<sequence>MDEDHSNGGFLETGKADRSVWLMKCPVVVAKSWKSQTASSSDSQPVAKVVLSLDPRKPDDPSSMQVLNYTISSVVFLFLMSLSVDDQFTMEMAGSEIGNIPKNYALNMFKDFVPMSVFSETTQGKNYGSFFLLLLKYSFVCYLIQSLFVVTLYGNSK</sequence>
<evidence type="ECO:0000256" key="2">
    <source>
        <dbReference type="ARBA" id="ARBA00023015"/>
    </source>
</evidence>
<evidence type="ECO:0000256" key="3">
    <source>
        <dbReference type="ARBA" id="ARBA00023125"/>
    </source>
</evidence>
<protein>
    <recommendedName>
        <fullName evidence="9">TFIIF beta subunit N-terminal domain-containing protein</fullName>
    </recommendedName>
</protein>
<feature type="transmembrane region" description="Helical" evidence="6">
    <location>
        <begin position="130"/>
        <end position="153"/>
    </location>
</feature>
<dbReference type="InterPro" id="IPR011039">
    <property type="entry name" value="TFIIF_interaction"/>
</dbReference>
<keyword evidence="6" id="KW-0812">Transmembrane</keyword>
<keyword evidence="4" id="KW-0804">Transcription</keyword>
<keyword evidence="5" id="KW-0539">Nucleus</keyword>
<keyword evidence="3" id="KW-0238">DNA-binding</keyword>
<dbReference type="InterPro" id="IPR003196">
    <property type="entry name" value="TFIIF_beta"/>
</dbReference>
<dbReference type="GO" id="GO:0005674">
    <property type="term" value="C:transcription factor TFIIF complex"/>
    <property type="evidence" value="ECO:0007669"/>
    <property type="project" value="InterPro"/>
</dbReference>
<dbReference type="GO" id="GO:0003677">
    <property type="term" value="F:DNA binding"/>
    <property type="evidence" value="ECO:0007669"/>
    <property type="project" value="UniProtKB-KW"/>
</dbReference>
<reference evidence="7 8" key="1">
    <citation type="journal article" date="2019" name="Genome Biol. Evol.">
        <title>Insights into the evolution of the New World diploid cottons (Gossypium, subgenus Houzingenia) based on genome sequencing.</title>
        <authorList>
            <person name="Grover C.E."/>
            <person name="Arick M.A. 2nd"/>
            <person name="Thrash A."/>
            <person name="Conover J.L."/>
            <person name="Sanders W.S."/>
            <person name="Peterson D.G."/>
            <person name="Frelichowski J.E."/>
            <person name="Scheffler J.A."/>
            <person name="Scheffler B.E."/>
            <person name="Wendel J.F."/>
        </authorList>
    </citation>
    <scope>NUCLEOTIDE SEQUENCE [LARGE SCALE GENOMIC DNA]</scope>
    <source>
        <strain evidence="7">8</strain>
        <tissue evidence="7">Leaf</tissue>
    </source>
</reference>
<evidence type="ECO:0000313" key="7">
    <source>
        <dbReference type="EMBL" id="MBA0759584.1"/>
    </source>
</evidence>
<comment type="caution">
    <text evidence="7">The sequence shown here is derived from an EMBL/GenBank/DDBJ whole genome shotgun (WGS) entry which is preliminary data.</text>
</comment>
<gene>
    <name evidence="7" type="ORF">Gotri_022447</name>
</gene>
<keyword evidence="2" id="KW-0805">Transcription regulation</keyword>
<keyword evidence="8" id="KW-1185">Reference proteome</keyword>
<evidence type="ECO:0000256" key="4">
    <source>
        <dbReference type="ARBA" id="ARBA00023163"/>
    </source>
</evidence>
<dbReference type="GO" id="GO:0006367">
    <property type="term" value="P:transcription initiation at RNA polymerase II promoter"/>
    <property type="evidence" value="ECO:0007669"/>
    <property type="project" value="InterPro"/>
</dbReference>
<comment type="subcellular location">
    <subcellularLocation>
        <location evidence="1">Nucleus</location>
    </subcellularLocation>
</comment>